<evidence type="ECO:0000313" key="9">
    <source>
        <dbReference type="EMBL" id="MBC5580911.1"/>
    </source>
</evidence>
<dbReference type="EC" id="3.4.-.-" evidence="8"/>
<dbReference type="Pfam" id="PF02586">
    <property type="entry name" value="SRAP"/>
    <property type="match status" value="1"/>
</dbReference>
<dbReference type="GO" id="GO:0006508">
    <property type="term" value="P:proteolysis"/>
    <property type="evidence" value="ECO:0007669"/>
    <property type="project" value="UniProtKB-KW"/>
</dbReference>
<dbReference type="Gene3D" id="3.90.1680.10">
    <property type="entry name" value="SOS response associated peptidase-like"/>
    <property type="match status" value="1"/>
</dbReference>
<keyword evidence="3" id="KW-0227">DNA damage</keyword>
<evidence type="ECO:0000256" key="8">
    <source>
        <dbReference type="RuleBase" id="RU364100"/>
    </source>
</evidence>
<gene>
    <name evidence="9" type="ORF">H8S23_05290</name>
</gene>
<evidence type="ECO:0000256" key="2">
    <source>
        <dbReference type="ARBA" id="ARBA00022670"/>
    </source>
</evidence>
<dbReference type="AlphaFoldDB" id="A0A923KVL0"/>
<evidence type="ECO:0000256" key="7">
    <source>
        <dbReference type="ARBA" id="ARBA00023239"/>
    </source>
</evidence>
<reference evidence="9" key="1">
    <citation type="submission" date="2020-08" db="EMBL/GenBank/DDBJ databases">
        <title>Genome public.</title>
        <authorList>
            <person name="Liu C."/>
            <person name="Sun Q."/>
        </authorList>
    </citation>
    <scope>NUCLEOTIDE SEQUENCE</scope>
    <source>
        <strain evidence="9">BX8</strain>
    </source>
</reference>
<keyword evidence="2 8" id="KW-0645">Protease</keyword>
<dbReference type="RefSeq" id="WP_186887289.1">
    <property type="nucleotide sequence ID" value="NZ_JACONZ010000002.1"/>
</dbReference>
<dbReference type="PANTHER" id="PTHR13604">
    <property type="entry name" value="DC12-RELATED"/>
    <property type="match status" value="1"/>
</dbReference>
<accession>A0A923KVL0</accession>
<dbReference type="EMBL" id="JACONZ010000002">
    <property type="protein sequence ID" value="MBC5580911.1"/>
    <property type="molecule type" value="Genomic_DNA"/>
</dbReference>
<keyword evidence="5" id="KW-0190">Covalent protein-DNA linkage</keyword>
<dbReference type="InterPro" id="IPR036590">
    <property type="entry name" value="SRAP-like"/>
</dbReference>
<keyword evidence="10" id="KW-1185">Reference proteome</keyword>
<organism evidence="9 10">
    <name type="scientific">Anaerofilum hominis</name>
    <dbReference type="NCBI Taxonomy" id="2763016"/>
    <lineage>
        <taxon>Bacteria</taxon>
        <taxon>Bacillati</taxon>
        <taxon>Bacillota</taxon>
        <taxon>Clostridia</taxon>
        <taxon>Eubacteriales</taxon>
        <taxon>Oscillospiraceae</taxon>
        <taxon>Anaerofilum</taxon>
    </lineage>
</organism>
<keyword evidence="7" id="KW-0456">Lyase</keyword>
<dbReference type="GO" id="GO:0016829">
    <property type="term" value="F:lyase activity"/>
    <property type="evidence" value="ECO:0007669"/>
    <property type="project" value="UniProtKB-KW"/>
</dbReference>
<evidence type="ECO:0000256" key="3">
    <source>
        <dbReference type="ARBA" id="ARBA00022763"/>
    </source>
</evidence>
<sequence>MCCRYYIDKSLMRGLFDLFHGLPQVEQQRLAGLQGEVFPTGRAPAVRAAQDSAELFVPRWGFAGQDRRQPVVNARAETVAERPMFRDSFALRRCLVPASGFFEWDKLAPRGRGPKTKYAFARADGAPLLLAGCWKRGPEGDRFVVLTTAANSSMAEIHDRMPVLIAPENAEEYLFDETSARLLAAQQGPELVREAQLPPGGGEQLRF</sequence>
<protein>
    <recommendedName>
        <fullName evidence="8">Abasic site processing protein</fullName>
        <ecNumber evidence="8">3.4.-.-</ecNumber>
    </recommendedName>
</protein>
<name>A0A923KVL0_9FIRM</name>
<comment type="similarity">
    <text evidence="1 8">Belongs to the SOS response-associated peptidase family.</text>
</comment>
<dbReference type="GO" id="GO:0003697">
    <property type="term" value="F:single-stranded DNA binding"/>
    <property type="evidence" value="ECO:0007669"/>
    <property type="project" value="InterPro"/>
</dbReference>
<dbReference type="Proteomes" id="UP000659630">
    <property type="component" value="Unassembled WGS sequence"/>
</dbReference>
<dbReference type="GO" id="GO:0008233">
    <property type="term" value="F:peptidase activity"/>
    <property type="evidence" value="ECO:0007669"/>
    <property type="project" value="UniProtKB-KW"/>
</dbReference>
<evidence type="ECO:0000256" key="1">
    <source>
        <dbReference type="ARBA" id="ARBA00008136"/>
    </source>
</evidence>
<evidence type="ECO:0000256" key="4">
    <source>
        <dbReference type="ARBA" id="ARBA00022801"/>
    </source>
</evidence>
<comment type="caution">
    <text evidence="9">The sequence shown here is derived from an EMBL/GenBank/DDBJ whole genome shotgun (WGS) entry which is preliminary data.</text>
</comment>
<dbReference type="PANTHER" id="PTHR13604:SF0">
    <property type="entry name" value="ABASIC SITE PROCESSING PROTEIN HMCES"/>
    <property type="match status" value="1"/>
</dbReference>
<keyword evidence="4 8" id="KW-0378">Hydrolase</keyword>
<dbReference type="InterPro" id="IPR003738">
    <property type="entry name" value="SRAP"/>
</dbReference>
<keyword evidence="6" id="KW-0238">DNA-binding</keyword>
<evidence type="ECO:0000256" key="6">
    <source>
        <dbReference type="ARBA" id="ARBA00023125"/>
    </source>
</evidence>
<proteinExistence type="inferred from homology"/>
<dbReference type="GO" id="GO:0106300">
    <property type="term" value="P:protein-DNA covalent cross-linking repair"/>
    <property type="evidence" value="ECO:0007669"/>
    <property type="project" value="InterPro"/>
</dbReference>
<evidence type="ECO:0000313" key="10">
    <source>
        <dbReference type="Proteomes" id="UP000659630"/>
    </source>
</evidence>
<dbReference type="SUPFAM" id="SSF143081">
    <property type="entry name" value="BB1717-like"/>
    <property type="match status" value="1"/>
</dbReference>
<evidence type="ECO:0000256" key="5">
    <source>
        <dbReference type="ARBA" id="ARBA00023124"/>
    </source>
</evidence>